<accession>A0A4V5NXY3</accession>
<dbReference type="OrthoDB" id="9768048at2"/>
<keyword evidence="1" id="KW-0328">Glycosyltransferase</keyword>
<organism evidence="3 4">
    <name type="scientific">Pedobacter cryotolerans</name>
    <dbReference type="NCBI Taxonomy" id="2571270"/>
    <lineage>
        <taxon>Bacteria</taxon>
        <taxon>Pseudomonadati</taxon>
        <taxon>Bacteroidota</taxon>
        <taxon>Sphingobacteriia</taxon>
        <taxon>Sphingobacteriales</taxon>
        <taxon>Sphingobacteriaceae</taxon>
        <taxon>Pedobacter</taxon>
    </lineage>
</organism>
<protein>
    <submittedName>
        <fullName evidence="3">Glycosyltransferase family 9 protein</fullName>
    </submittedName>
</protein>
<dbReference type="PANTHER" id="PTHR30160">
    <property type="entry name" value="TETRAACYLDISACCHARIDE 4'-KINASE-RELATED"/>
    <property type="match status" value="1"/>
</dbReference>
<gene>
    <name evidence="3" type="ORF">FA045_08130</name>
</gene>
<dbReference type="GO" id="GO:0008713">
    <property type="term" value="F:ADP-heptose-lipopolysaccharide heptosyltransferase activity"/>
    <property type="evidence" value="ECO:0007669"/>
    <property type="project" value="TreeGrafter"/>
</dbReference>
<dbReference type="InterPro" id="IPR051199">
    <property type="entry name" value="LPS_LOS_Heptosyltrfase"/>
</dbReference>
<dbReference type="Pfam" id="PF01075">
    <property type="entry name" value="Glyco_transf_9"/>
    <property type="match status" value="1"/>
</dbReference>
<dbReference type="RefSeq" id="WP_136876363.1">
    <property type="nucleotide sequence ID" value="NZ_SWBO01000004.1"/>
</dbReference>
<dbReference type="GO" id="GO:0005829">
    <property type="term" value="C:cytosol"/>
    <property type="evidence" value="ECO:0007669"/>
    <property type="project" value="TreeGrafter"/>
</dbReference>
<dbReference type="AlphaFoldDB" id="A0A4V5NXY3"/>
<dbReference type="InterPro" id="IPR002201">
    <property type="entry name" value="Glyco_trans_9"/>
</dbReference>
<evidence type="ECO:0000256" key="2">
    <source>
        <dbReference type="ARBA" id="ARBA00022679"/>
    </source>
</evidence>
<keyword evidence="4" id="KW-1185">Reference proteome</keyword>
<comment type="caution">
    <text evidence="3">The sequence shown here is derived from an EMBL/GenBank/DDBJ whole genome shotgun (WGS) entry which is preliminary data.</text>
</comment>
<dbReference type="EMBL" id="SWBO01000004">
    <property type="protein sequence ID" value="TKC01203.1"/>
    <property type="molecule type" value="Genomic_DNA"/>
</dbReference>
<dbReference type="SUPFAM" id="SSF53756">
    <property type="entry name" value="UDP-Glycosyltransferase/glycogen phosphorylase"/>
    <property type="match status" value="1"/>
</dbReference>
<sequence>MKEPSKILVIRFSSIGDIIYTTPVVRSLKKRFPNAEICFLTKPAFKYLYQNNPYLSKLYLLEPKLLDTVKIIKDEKFDLIIDLHNNLRTSIIKLLTQIPALTYKKERLKKWLALKLKLKSFTPNKHLVDRYLETVKSLDVVNDGNPVDYFLGKEYQLDQFLPATHQNYVAFIIGATHFTKRLPNLKIIEICKGIKQPIVLVGGKDVKANADLISAAVGNQVVNLCGAVNLDESIFILSKAEKVIGFDTGLTHISGAFDKPLVSIWGGTTPELLGVQPYHISNSYMASVDLPCRPCSKFGLEKCPLGHFKCMENIHTESIVNYVNKEQL</sequence>
<dbReference type="Gene3D" id="3.40.50.2000">
    <property type="entry name" value="Glycogen Phosphorylase B"/>
    <property type="match status" value="2"/>
</dbReference>
<dbReference type="GO" id="GO:0009244">
    <property type="term" value="P:lipopolysaccharide core region biosynthetic process"/>
    <property type="evidence" value="ECO:0007669"/>
    <property type="project" value="TreeGrafter"/>
</dbReference>
<proteinExistence type="predicted"/>
<evidence type="ECO:0000313" key="3">
    <source>
        <dbReference type="EMBL" id="TKC01203.1"/>
    </source>
</evidence>
<evidence type="ECO:0000313" key="4">
    <source>
        <dbReference type="Proteomes" id="UP000310477"/>
    </source>
</evidence>
<reference evidence="3 4" key="1">
    <citation type="submission" date="2019-04" db="EMBL/GenBank/DDBJ databases">
        <title>Pedobacter sp. AR-2-6 sp. nov., isolated from Arctic soil.</title>
        <authorList>
            <person name="Dahal R.H."/>
            <person name="Kim D.-U."/>
        </authorList>
    </citation>
    <scope>NUCLEOTIDE SEQUENCE [LARGE SCALE GENOMIC DNA]</scope>
    <source>
        <strain evidence="3 4">AR-2-6</strain>
    </source>
</reference>
<name>A0A4V5NXY3_9SPHI</name>
<keyword evidence="2 3" id="KW-0808">Transferase</keyword>
<dbReference type="Proteomes" id="UP000310477">
    <property type="component" value="Unassembled WGS sequence"/>
</dbReference>
<dbReference type="CDD" id="cd03789">
    <property type="entry name" value="GT9_LPS_heptosyltransferase"/>
    <property type="match status" value="1"/>
</dbReference>
<evidence type="ECO:0000256" key="1">
    <source>
        <dbReference type="ARBA" id="ARBA00022676"/>
    </source>
</evidence>